<dbReference type="Pfam" id="PF08239">
    <property type="entry name" value="SH3_3"/>
    <property type="match status" value="1"/>
</dbReference>
<proteinExistence type="inferred from homology"/>
<dbReference type="GO" id="GO:0046872">
    <property type="term" value="F:metal ion binding"/>
    <property type="evidence" value="ECO:0007669"/>
    <property type="project" value="UniProtKB-KW"/>
</dbReference>
<dbReference type="GO" id="GO:0009254">
    <property type="term" value="P:peptidoglycan turnover"/>
    <property type="evidence" value="ECO:0007669"/>
    <property type="project" value="TreeGrafter"/>
</dbReference>
<organism evidence="14 15">
    <name type="scientific">Paracoccus onubensis</name>
    <dbReference type="NCBI Taxonomy" id="1675788"/>
    <lineage>
        <taxon>Bacteria</taxon>
        <taxon>Pseudomonadati</taxon>
        <taxon>Pseudomonadota</taxon>
        <taxon>Alphaproteobacteria</taxon>
        <taxon>Rhodobacterales</taxon>
        <taxon>Paracoccaceae</taxon>
        <taxon>Paracoccus</taxon>
    </lineage>
</organism>
<evidence type="ECO:0000256" key="2">
    <source>
        <dbReference type="ARBA" id="ARBA00001947"/>
    </source>
</evidence>
<evidence type="ECO:0000256" key="7">
    <source>
        <dbReference type="ARBA" id="ARBA00022723"/>
    </source>
</evidence>
<dbReference type="GO" id="GO:0008745">
    <property type="term" value="F:N-acetylmuramoyl-L-alanine amidase activity"/>
    <property type="evidence" value="ECO:0007669"/>
    <property type="project" value="UniProtKB-EC"/>
</dbReference>
<dbReference type="SUPFAM" id="SSF55846">
    <property type="entry name" value="N-acetylmuramoyl-L-alanine amidase-like"/>
    <property type="match status" value="1"/>
</dbReference>
<evidence type="ECO:0000256" key="5">
    <source>
        <dbReference type="ARBA" id="ARBA00011901"/>
    </source>
</evidence>
<dbReference type="PANTHER" id="PTHR30417">
    <property type="entry name" value="N-ACETYLMURAMOYL-L-ALANINE AMIDASE AMID"/>
    <property type="match status" value="1"/>
</dbReference>
<evidence type="ECO:0000256" key="11">
    <source>
        <dbReference type="ARBA" id="ARBA00039257"/>
    </source>
</evidence>
<comment type="cofactor">
    <cofactor evidence="2">
        <name>Zn(2+)</name>
        <dbReference type="ChEBI" id="CHEBI:29105"/>
    </cofactor>
</comment>
<evidence type="ECO:0000256" key="4">
    <source>
        <dbReference type="ARBA" id="ARBA00007553"/>
    </source>
</evidence>
<keyword evidence="10" id="KW-0961">Cell wall biogenesis/degradation</keyword>
<dbReference type="Gene3D" id="3.40.80.10">
    <property type="entry name" value="Peptidoglycan recognition protein-like"/>
    <property type="match status" value="1"/>
</dbReference>
<dbReference type="GO" id="GO:0005737">
    <property type="term" value="C:cytoplasm"/>
    <property type="evidence" value="ECO:0007669"/>
    <property type="project" value="UniProtKB-SubCell"/>
</dbReference>
<comment type="catalytic activity">
    <reaction evidence="1">
        <text>Hydrolyzes the link between N-acetylmuramoyl residues and L-amino acid residues in certain cell-wall glycopeptides.</text>
        <dbReference type="EC" id="3.5.1.28"/>
    </reaction>
</comment>
<evidence type="ECO:0000256" key="1">
    <source>
        <dbReference type="ARBA" id="ARBA00001561"/>
    </source>
</evidence>
<dbReference type="Proteomes" id="UP000284202">
    <property type="component" value="Unassembled WGS sequence"/>
</dbReference>
<comment type="caution">
    <text evidence="14">The sequence shown here is derived from an EMBL/GenBank/DDBJ whole genome shotgun (WGS) entry which is preliminary data.</text>
</comment>
<dbReference type="AlphaFoldDB" id="A0A418T1P5"/>
<evidence type="ECO:0000256" key="8">
    <source>
        <dbReference type="ARBA" id="ARBA00022801"/>
    </source>
</evidence>
<dbReference type="InterPro" id="IPR051206">
    <property type="entry name" value="NAMLAA_amidase_2"/>
</dbReference>
<dbReference type="GO" id="GO:0009253">
    <property type="term" value="P:peptidoglycan catabolic process"/>
    <property type="evidence" value="ECO:0007669"/>
    <property type="project" value="InterPro"/>
</dbReference>
<protein>
    <recommendedName>
        <fullName evidence="11">1,6-anhydro-N-acetylmuramyl-L-alanine amidase AmpD</fullName>
        <ecNumber evidence="5">3.5.1.28</ecNumber>
    </recommendedName>
    <alternativeName>
        <fullName evidence="12">N-acetylmuramoyl-L-alanine amidase</fullName>
    </alternativeName>
</protein>
<dbReference type="SMART" id="SM00644">
    <property type="entry name" value="Ami_2"/>
    <property type="match status" value="1"/>
</dbReference>
<evidence type="ECO:0000313" key="14">
    <source>
        <dbReference type="EMBL" id="RJE87121.1"/>
    </source>
</evidence>
<evidence type="ECO:0000256" key="12">
    <source>
        <dbReference type="ARBA" id="ARBA00042615"/>
    </source>
</evidence>
<dbReference type="EC" id="3.5.1.28" evidence="5"/>
<dbReference type="OrthoDB" id="9794842at2"/>
<evidence type="ECO:0000313" key="15">
    <source>
        <dbReference type="Proteomes" id="UP000284202"/>
    </source>
</evidence>
<keyword evidence="7" id="KW-0479">Metal-binding</keyword>
<dbReference type="PROSITE" id="PS51781">
    <property type="entry name" value="SH3B"/>
    <property type="match status" value="1"/>
</dbReference>
<dbReference type="CDD" id="cd06583">
    <property type="entry name" value="PGRP"/>
    <property type="match status" value="1"/>
</dbReference>
<comment type="similarity">
    <text evidence="4">Belongs to the N-acetylmuramoyl-L-alanine amidase 2 family.</text>
</comment>
<keyword evidence="6" id="KW-0963">Cytoplasm</keyword>
<dbReference type="Pfam" id="PF01510">
    <property type="entry name" value="Amidase_2"/>
    <property type="match status" value="1"/>
</dbReference>
<feature type="domain" description="SH3b" evidence="13">
    <location>
        <begin position="217"/>
        <end position="284"/>
    </location>
</feature>
<accession>A0A418T1P5</accession>
<keyword evidence="15" id="KW-1185">Reference proteome</keyword>
<dbReference type="InterPro" id="IPR002502">
    <property type="entry name" value="Amidase_domain"/>
</dbReference>
<dbReference type="EMBL" id="QZCG01000003">
    <property type="protein sequence ID" value="RJE87121.1"/>
    <property type="molecule type" value="Genomic_DNA"/>
</dbReference>
<dbReference type="GO" id="GO:0071555">
    <property type="term" value="P:cell wall organization"/>
    <property type="evidence" value="ECO:0007669"/>
    <property type="project" value="UniProtKB-KW"/>
</dbReference>
<reference evidence="15" key="1">
    <citation type="submission" date="2018-09" db="EMBL/GenBank/DDBJ databases">
        <title>Acidovorax cavernicola nov. sp. isolated from Gruta de las Maravillas (Aracena, Spain).</title>
        <authorList>
            <person name="Jurado V."/>
            <person name="Gutierrez-Patricio S."/>
            <person name="Gonzalez-Pimentel J.L."/>
            <person name="Miller A.Z."/>
            <person name="Laiz L."/>
            <person name="Saiz-Jimenez C."/>
        </authorList>
    </citation>
    <scope>NUCLEOTIDE SEQUENCE [LARGE SCALE GENOMIC DNA]</scope>
    <source>
        <strain evidence="15">1011MAR3C25</strain>
    </source>
</reference>
<comment type="subcellular location">
    <subcellularLocation>
        <location evidence="3">Cytoplasm</location>
    </subcellularLocation>
</comment>
<evidence type="ECO:0000256" key="6">
    <source>
        <dbReference type="ARBA" id="ARBA00022490"/>
    </source>
</evidence>
<evidence type="ECO:0000256" key="9">
    <source>
        <dbReference type="ARBA" id="ARBA00022833"/>
    </source>
</evidence>
<dbReference type="PANTHER" id="PTHR30417:SF4">
    <property type="entry name" value="1,6-ANHYDRO-N-ACETYLMURAMYL-L-ALANINE AMIDASE AMPD"/>
    <property type="match status" value="1"/>
</dbReference>
<keyword evidence="8" id="KW-0378">Hydrolase</keyword>
<keyword evidence="9" id="KW-0862">Zinc</keyword>
<evidence type="ECO:0000256" key="3">
    <source>
        <dbReference type="ARBA" id="ARBA00004496"/>
    </source>
</evidence>
<evidence type="ECO:0000259" key="13">
    <source>
        <dbReference type="PROSITE" id="PS51781"/>
    </source>
</evidence>
<dbReference type="InterPro" id="IPR003646">
    <property type="entry name" value="SH3-like_bac-type"/>
</dbReference>
<sequence length="284" mass="31361">MRITNHRLEGIDFVPARWTGGTITPEIVVLHDTAGRLEKGNSARYLADNDAKVSVHFVIERDGTITQLVPTNRRANHAGQSSFHGRHGCNDFSIGIEIVNPGKMEAGGHGEALAWWGQVFHNDGKHEILHRQTPEHGPGVWMTYTPEQIAAVCNLLETLFRDIPTLEDITTHWYISPGRKVDTNPLFPLAQVRALVLGRDDPAVIEAEESSTEEPTATMLRVATSGSGLNMRRWPSFNPNVITSIPNGTAVPALRSGVFDGRSWSLVQYDGREGWIVNSYTQPA</sequence>
<dbReference type="InterPro" id="IPR036505">
    <property type="entry name" value="Amidase/PGRP_sf"/>
</dbReference>
<gene>
    <name evidence="14" type="ORF">D3P04_05065</name>
</gene>
<dbReference type="Gene3D" id="2.30.30.40">
    <property type="entry name" value="SH3 Domains"/>
    <property type="match status" value="1"/>
</dbReference>
<dbReference type="RefSeq" id="WP_119746595.1">
    <property type="nucleotide sequence ID" value="NZ_QZCG01000003.1"/>
</dbReference>
<evidence type="ECO:0000256" key="10">
    <source>
        <dbReference type="ARBA" id="ARBA00023316"/>
    </source>
</evidence>
<name>A0A418T1P5_9RHOB</name>